<organism evidence="5 6">
    <name type="scientific">Sphingomonas desiccabilis</name>
    <dbReference type="NCBI Taxonomy" id="429134"/>
    <lineage>
        <taxon>Bacteria</taxon>
        <taxon>Pseudomonadati</taxon>
        <taxon>Pseudomonadota</taxon>
        <taxon>Alphaproteobacteria</taxon>
        <taxon>Sphingomonadales</taxon>
        <taxon>Sphingomonadaceae</taxon>
        <taxon>Sphingomonas</taxon>
    </lineage>
</organism>
<dbReference type="AlphaFoldDB" id="A0A4Q2IYU3"/>
<dbReference type="Gene3D" id="3.40.640.10">
    <property type="entry name" value="Type I PLP-dependent aspartate aminotransferase-like (Major domain)"/>
    <property type="match status" value="1"/>
</dbReference>
<dbReference type="InterPro" id="IPR015424">
    <property type="entry name" value="PyrdxlP-dep_Trfase"/>
</dbReference>
<evidence type="ECO:0000259" key="4">
    <source>
        <dbReference type="Pfam" id="PF00155"/>
    </source>
</evidence>
<dbReference type="GO" id="GO:0030170">
    <property type="term" value="F:pyridoxal phosphate binding"/>
    <property type="evidence" value="ECO:0007669"/>
    <property type="project" value="InterPro"/>
</dbReference>
<keyword evidence="2" id="KW-0663">Pyridoxal phosphate</keyword>
<dbReference type="GO" id="GO:0008483">
    <property type="term" value="F:transaminase activity"/>
    <property type="evidence" value="ECO:0007669"/>
    <property type="project" value="UniProtKB-KW"/>
</dbReference>
<evidence type="ECO:0000256" key="1">
    <source>
        <dbReference type="ARBA" id="ARBA00001933"/>
    </source>
</evidence>
<comment type="similarity">
    <text evidence="3">Belongs to the class-I pyridoxal-phosphate-dependent aminotransferase family.</text>
</comment>
<comment type="cofactor">
    <cofactor evidence="1 3">
        <name>pyridoxal 5'-phosphate</name>
        <dbReference type="ChEBI" id="CHEBI:597326"/>
    </cofactor>
</comment>
<dbReference type="EMBL" id="SDPT01000001">
    <property type="protein sequence ID" value="RXZ35696.1"/>
    <property type="molecule type" value="Genomic_DNA"/>
</dbReference>
<keyword evidence="6" id="KW-1185">Reference proteome</keyword>
<evidence type="ECO:0000256" key="2">
    <source>
        <dbReference type="ARBA" id="ARBA00022898"/>
    </source>
</evidence>
<dbReference type="PANTHER" id="PTHR42885:SF1">
    <property type="entry name" value="THREONINE-PHOSPHATE DECARBOXYLASE"/>
    <property type="match status" value="1"/>
</dbReference>
<name>A0A4Q2IYU3_9SPHN</name>
<evidence type="ECO:0000313" key="5">
    <source>
        <dbReference type="EMBL" id="RXZ35696.1"/>
    </source>
</evidence>
<feature type="domain" description="Aminotransferase class I/classII large" evidence="4">
    <location>
        <begin position="124"/>
        <end position="310"/>
    </location>
</feature>
<dbReference type="Gene3D" id="3.90.1150.10">
    <property type="entry name" value="Aspartate Aminotransferase, domain 1"/>
    <property type="match status" value="1"/>
</dbReference>
<keyword evidence="3 5" id="KW-0808">Transferase</keyword>
<dbReference type="InterPro" id="IPR004839">
    <property type="entry name" value="Aminotransferase_I/II_large"/>
</dbReference>
<dbReference type="EC" id="2.6.1.-" evidence="3"/>
<evidence type="ECO:0000256" key="3">
    <source>
        <dbReference type="RuleBase" id="RU000481"/>
    </source>
</evidence>
<dbReference type="OrthoDB" id="9799304at2"/>
<gene>
    <name evidence="5" type="ORF">EO081_05730</name>
</gene>
<accession>A0A4Q2IYU3</accession>
<dbReference type="InterPro" id="IPR015422">
    <property type="entry name" value="PyrdxlP-dep_Trfase_small"/>
</dbReference>
<keyword evidence="3 5" id="KW-0032">Aminotransferase</keyword>
<protein>
    <recommendedName>
        <fullName evidence="3">Aminotransferase</fullName>
        <ecNumber evidence="3">2.6.1.-</ecNumber>
    </recommendedName>
</protein>
<dbReference type="CDD" id="cd00609">
    <property type="entry name" value="AAT_like"/>
    <property type="match status" value="1"/>
</dbReference>
<dbReference type="Pfam" id="PF00155">
    <property type="entry name" value="Aminotran_1_2"/>
    <property type="match status" value="1"/>
</dbReference>
<dbReference type="Proteomes" id="UP000292347">
    <property type="component" value="Unassembled WGS sequence"/>
</dbReference>
<evidence type="ECO:0000313" key="6">
    <source>
        <dbReference type="Proteomes" id="UP000292347"/>
    </source>
</evidence>
<proteinExistence type="inferred from homology"/>
<dbReference type="PANTHER" id="PTHR42885">
    <property type="entry name" value="HISTIDINOL-PHOSPHATE AMINOTRANSFERASE-RELATED"/>
    <property type="match status" value="1"/>
</dbReference>
<dbReference type="InterPro" id="IPR004838">
    <property type="entry name" value="NHTrfase_class1_PyrdxlP-BS"/>
</dbReference>
<dbReference type="PROSITE" id="PS00105">
    <property type="entry name" value="AA_TRANSFER_CLASS_1"/>
    <property type="match status" value="1"/>
</dbReference>
<dbReference type="InterPro" id="IPR015421">
    <property type="entry name" value="PyrdxlP-dep_Trfase_major"/>
</dbReference>
<comment type="caution">
    <text evidence="5">The sequence shown here is derived from an EMBL/GenBank/DDBJ whole genome shotgun (WGS) entry which is preliminary data.</text>
</comment>
<dbReference type="SUPFAM" id="SSF53383">
    <property type="entry name" value="PLP-dependent transferases"/>
    <property type="match status" value="1"/>
</dbReference>
<reference evidence="5 6" key="1">
    <citation type="submission" date="2019-01" db="EMBL/GenBank/DDBJ databases">
        <title>Sphingomonas mucosissima sp. nov. and Sphingomonas desiccabilis sp. nov., from biological soil crusts in the Colorado Plateau, USA.</title>
        <authorList>
            <person name="Zhu D."/>
        </authorList>
    </citation>
    <scope>NUCLEOTIDE SEQUENCE [LARGE SCALE GENOMIC DNA]</scope>
    <source>
        <strain evidence="5 6">CP1D</strain>
    </source>
</reference>
<sequence>MFHGGCLDAAARYFPDAPRPWLDLSTGINPDAWEAPSASTIDLRALPSAQALARLEATAGTAFGARHLPVAALPGTELGLRLLGRLGLPRPYRHVAPGYRTHAAALPGSTAISPDRIDEVGGGTLLLANPNNPDGRLVPPDRLLDLARRLGRAGGVLLIDEAFADAAPEASVLPRLAPEDRVLVFRSFGKFFGLAGLRLGFVSGAADLIGEMREQLGSWPVSAPAIALGTAAYADTDWILGTRRRLAARCEELDETLRRHRLYPKGSCPLFRLIETPAAPVIFEHLAQRGILTRPFDYAPDWLRIGLPANAEAVTRLDRALTDR</sequence>